<dbReference type="NCBIfam" id="TIGR00652">
    <property type="entry name" value="DapF"/>
    <property type="match status" value="1"/>
</dbReference>
<dbReference type="AlphaFoldDB" id="Q6AR62"/>
<dbReference type="HAMAP" id="MF_00197">
    <property type="entry name" value="DAP_epimerase"/>
    <property type="match status" value="1"/>
</dbReference>
<keyword evidence="4 8" id="KW-0028">Amino-acid biosynthesis</keyword>
<dbReference type="EC" id="5.1.1.7" evidence="3 8"/>
<dbReference type="Gene3D" id="3.10.310.10">
    <property type="entry name" value="Diaminopimelate Epimerase, Chain A, domain 1"/>
    <property type="match status" value="2"/>
</dbReference>
<keyword evidence="5 8" id="KW-0457">Lysine biosynthesis</keyword>
<dbReference type="STRING" id="177439.DP0433"/>
<comment type="caution">
    <text evidence="8">Lacks conserved residue(s) required for the propagation of feature annotation.</text>
</comment>
<dbReference type="RefSeq" id="WP_011187678.1">
    <property type="nucleotide sequence ID" value="NC_006138.1"/>
</dbReference>
<accession>Q6AR62</accession>
<evidence type="ECO:0000256" key="9">
    <source>
        <dbReference type="PROSITE-ProRule" id="PRU10125"/>
    </source>
</evidence>
<dbReference type="InterPro" id="IPR001653">
    <property type="entry name" value="DAP_epimerase_DapF"/>
</dbReference>
<comment type="similarity">
    <text evidence="2 8">Belongs to the diaminopimelate epimerase family.</text>
</comment>
<evidence type="ECO:0000256" key="7">
    <source>
        <dbReference type="ARBA" id="ARBA00051712"/>
    </source>
</evidence>
<dbReference type="UniPathway" id="UPA00034">
    <property type="reaction ID" value="UER00025"/>
</dbReference>
<keyword evidence="11" id="KW-1185">Reference proteome</keyword>
<evidence type="ECO:0000256" key="5">
    <source>
        <dbReference type="ARBA" id="ARBA00023154"/>
    </source>
</evidence>
<evidence type="ECO:0000256" key="2">
    <source>
        <dbReference type="ARBA" id="ARBA00010219"/>
    </source>
</evidence>
<dbReference type="EMBL" id="CR522870">
    <property type="protein sequence ID" value="CAG35162.1"/>
    <property type="molecule type" value="Genomic_DNA"/>
</dbReference>
<evidence type="ECO:0000256" key="1">
    <source>
        <dbReference type="ARBA" id="ARBA00005196"/>
    </source>
</evidence>
<dbReference type="KEGG" id="dps:DP0433"/>
<feature type="site" description="Could be important to modulate the pK values of the two catalytic cysteine residues" evidence="8">
    <location>
        <position position="211"/>
    </location>
</feature>
<proteinExistence type="inferred from homology"/>
<dbReference type="PANTHER" id="PTHR31689">
    <property type="entry name" value="DIAMINOPIMELATE EPIMERASE, CHLOROPLASTIC"/>
    <property type="match status" value="1"/>
</dbReference>
<comment type="subunit">
    <text evidence="8">Homodimer.</text>
</comment>
<dbReference type="eggNOG" id="COG0253">
    <property type="taxonomic scope" value="Bacteria"/>
</dbReference>
<feature type="binding site" evidence="8">
    <location>
        <position position="19"/>
    </location>
    <ligand>
        <name>substrate</name>
    </ligand>
</feature>
<feature type="active site" description="Proton donor" evidence="8">
    <location>
        <position position="81"/>
    </location>
</feature>
<name>Q6AR62_DESPS</name>
<evidence type="ECO:0000256" key="3">
    <source>
        <dbReference type="ARBA" id="ARBA00013080"/>
    </source>
</evidence>
<evidence type="ECO:0000256" key="4">
    <source>
        <dbReference type="ARBA" id="ARBA00022605"/>
    </source>
</evidence>
<gene>
    <name evidence="8" type="primary">dapF</name>
    <name evidence="10" type="ordered locus">DP0433</name>
</gene>
<feature type="binding site" evidence="8">
    <location>
        <begin position="82"/>
        <end position="83"/>
    </location>
    <ligand>
        <name>substrate</name>
    </ligand>
</feature>
<dbReference type="GO" id="GO:0005829">
    <property type="term" value="C:cytosol"/>
    <property type="evidence" value="ECO:0007669"/>
    <property type="project" value="TreeGrafter"/>
</dbReference>
<dbReference type="Proteomes" id="UP000000602">
    <property type="component" value="Chromosome"/>
</dbReference>
<feature type="binding site" evidence="8">
    <location>
        <position position="193"/>
    </location>
    <ligand>
        <name>substrate</name>
    </ligand>
</feature>
<dbReference type="Pfam" id="PF01678">
    <property type="entry name" value="DAP_epimerase"/>
    <property type="match status" value="2"/>
</dbReference>
<keyword evidence="6 8" id="KW-0413">Isomerase</keyword>
<evidence type="ECO:0000256" key="6">
    <source>
        <dbReference type="ARBA" id="ARBA00023235"/>
    </source>
</evidence>
<keyword evidence="8" id="KW-0963">Cytoplasm</keyword>
<evidence type="ECO:0000256" key="8">
    <source>
        <dbReference type="HAMAP-Rule" id="MF_00197"/>
    </source>
</evidence>
<feature type="site" description="Could be important to modulate the pK values of the two catalytic cysteine residues" evidence="8">
    <location>
        <position position="155"/>
    </location>
</feature>
<comment type="pathway">
    <text evidence="1 8">Amino-acid biosynthesis; L-lysine biosynthesis via DAP pathway; DL-2,6-diaminopimelate from LL-2,6-diaminopimelate: step 1/1.</text>
</comment>
<dbReference type="GO" id="GO:0008837">
    <property type="term" value="F:diaminopimelate epimerase activity"/>
    <property type="evidence" value="ECO:0007669"/>
    <property type="project" value="UniProtKB-UniRule"/>
</dbReference>
<evidence type="ECO:0000313" key="10">
    <source>
        <dbReference type="EMBL" id="CAG35162.1"/>
    </source>
</evidence>
<dbReference type="PROSITE" id="PS01326">
    <property type="entry name" value="DAP_EPIMERASE"/>
    <property type="match status" value="1"/>
</dbReference>
<comment type="catalytic activity">
    <reaction evidence="7 8">
        <text>(2S,6S)-2,6-diaminopimelate = meso-2,6-diaminopimelate</text>
        <dbReference type="Rhea" id="RHEA:15393"/>
        <dbReference type="ChEBI" id="CHEBI:57609"/>
        <dbReference type="ChEBI" id="CHEBI:57791"/>
        <dbReference type="EC" id="5.1.1.7"/>
    </reaction>
</comment>
<dbReference type="HOGENOM" id="CLU_053306_3_2_7"/>
<feature type="binding site" evidence="8">
    <location>
        <begin position="211"/>
        <end position="212"/>
    </location>
    <ligand>
        <name>substrate</name>
    </ligand>
</feature>
<comment type="function">
    <text evidence="8">Catalyzes the stereoinversion of LL-2,6-diaminopimelate (L,L-DAP) to meso-diaminopimelate (meso-DAP), a precursor of L-lysine and an essential component of the bacterial peptidoglycan.</text>
</comment>
<dbReference type="SUPFAM" id="SSF54506">
    <property type="entry name" value="Diaminopimelate epimerase-like"/>
    <property type="match status" value="2"/>
</dbReference>
<dbReference type="InterPro" id="IPR018510">
    <property type="entry name" value="DAP_epimerase_AS"/>
</dbReference>
<dbReference type="OrthoDB" id="9805408at2"/>
<dbReference type="GO" id="GO:0009089">
    <property type="term" value="P:lysine biosynthetic process via diaminopimelate"/>
    <property type="evidence" value="ECO:0007669"/>
    <property type="project" value="UniProtKB-UniRule"/>
</dbReference>
<feature type="binding site" evidence="8">
    <location>
        <begin position="222"/>
        <end position="223"/>
    </location>
    <ligand>
        <name>substrate</name>
    </ligand>
</feature>
<sequence>MDHMEKGALSFTKMSGAGNDFIFIDNREGAVPPAIRAKLAAHICPRMFSVGADGIIFIEKSSIADFSWDFYNADGSLAEMCGNGARCAARYAFSRGIAGAKMSFATLAGIIEAEVFADDTVCLQMTAPEDYRSGLSLELGGTSCQVDFLNTGVPHAVVYVDEVSEGQGIGNIPVQEWGRIVRNHDHFAPAGTNVNFVSRGEGNSLYVRTYERGVEDETMACGTGAVAAALCFSKKYGFASPVNIVSSGGEILSIAFKTGCPPQEAAPSLSGPARIIYQGELAAEALPADIVKELGKR</sequence>
<dbReference type="PANTHER" id="PTHR31689:SF0">
    <property type="entry name" value="DIAMINOPIMELATE EPIMERASE"/>
    <property type="match status" value="1"/>
</dbReference>
<evidence type="ECO:0000313" key="11">
    <source>
        <dbReference type="Proteomes" id="UP000000602"/>
    </source>
</evidence>
<organism evidence="10 11">
    <name type="scientific">Desulfotalea psychrophila (strain LSv54 / DSM 12343)</name>
    <dbReference type="NCBI Taxonomy" id="177439"/>
    <lineage>
        <taxon>Bacteria</taxon>
        <taxon>Pseudomonadati</taxon>
        <taxon>Thermodesulfobacteriota</taxon>
        <taxon>Desulfobulbia</taxon>
        <taxon>Desulfobulbales</taxon>
        <taxon>Desulfocapsaceae</taxon>
        <taxon>Desulfotalea</taxon>
    </lineage>
</organism>
<comment type="subcellular location">
    <subcellularLocation>
        <location evidence="8">Cytoplasm</location>
    </subcellularLocation>
</comment>
<feature type="active site" description="Proton acceptor" evidence="8">
    <location>
        <position position="221"/>
    </location>
</feature>
<feature type="active site" evidence="9">
    <location>
        <position position="81"/>
    </location>
</feature>
<feature type="binding site" evidence="8">
    <location>
        <position position="72"/>
    </location>
    <ligand>
        <name>substrate</name>
    </ligand>
</feature>
<reference evidence="11" key="1">
    <citation type="journal article" date="2004" name="Environ. Microbiol.">
        <title>The genome of Desulfotalea psychrophila, a sulfate-reducing bacterium from permanently cold Arctic sediments.</title>
        <authorList>
            <person name="Rabus R."/>
            <person name="Ruepp A."/>
            <person name="Frickey T."/>
            <person name="Rattei T."/>
            <person name="Fartmann B."/>
            <person name="Stark M."/>
            <person name="Bauer M."/>
            <person name="Zibat A."/>
            <person name="Lombardot T."/>
            <person name="Becker I."/>
            <person name="Amann J."/>
            <person name="Gellner K."/>
            <person name="Teeling H."/>
            <person name="Leuschner W.D."/>
            <person name="Gloeckner F.-O."/>
            <person name="Lupas A.N."/>
            <person name="Amann R."/>
            <person name="Klenk H.-P."/>
        </authorList>
    </citation>
    <scope>NUCLEOTIDE SEQUENCE [LARGE SCALE GENOMIC DNA]</scope>
    <source>
        <strain evidence="11">DSM 12343 / LSv54</strain>
    </source>
</reference>
<protein>
    <recommendedName>
        <fullName evidence="3 8">Diaminopimelate epimerase</fullName>
        <shortName evidence="8">DAP epimerase</shortName>
        <ecNumber evidence="3 8">5.1.1.7</ecNumber>
    </recommendedName>
    <alternativeName>
        <fullName evidence="8">PLP-independent amino acid racemase</fullName>
    </alternativeName>
</protein>